<accession>A0A9E7V862</accession>
<dbReference type="GO" id="GO:0003723">
    <property type="term" value="F:RNA binding"/>
    <property type="evidence" value="ECO:0007669"/>
    <property type="project" value="InterPro"/>
</dbReference>
<proteinExistence type="predicted"/>
<dbReference type="GO" id="GO:0039694">
    <property type="term" value="P:viral RNA genome replication"/>
    <property type="evidence" value="ECO:0007669"/>
    <property type="project" value="InterPro"/>
</dbReference>
<evidence type="ECO:0000256" key="2">
    <source>
        <dbReference type="ARBA" id="ARBA00022695"/>
    </source>
</evidence>
<sequence length="611" mass="69677">MSKRSYSDASIDPEGGGSINAWAKVVRDAAKPFGTGSSDFSFRGASDTTGGSQASSPSRRFNKRARHWEREHLARWESELVQRLDKLKYLGKVEPYAGMDKDIQMALPCEEFSKFVTENPGLFEDVKIDEWCFVEANSVVELNHLERFNRDYTELSDEYRPFVEAAAEMVADLLVPDEPMPFPTVDDLEEVRFERRKFAGLEYARLGMRTRGEAHEIALGDARVAWEELMAGKEIKPHSNRMGGRGKLVRKEKVEAQGKKTTAGRLILMSSQRDLLLTGITEQRITNSCRHPSVPISVGKTWWKGGVREFLDRFGKYKLFSCFDAEKFDAGLPPWLIRLAVIIMRHFFINGMDPKYDAYWEFVYESLIYAEIYLDNGMVFQRNGGSTSGHCHNSLMQSICTLIMVHTSYLKLIGLDRRDEVAAMIHSESLGDDQITGAMEEAADYGIEDIAPITEECFGISWWGDKSFNTERLVDSVEGAFEGIQYLGKYFYWFDDEVEGVHVQANLPYRPFIETVLKLYYPERGEQGVNAAWSRAVGHYADAAGLQRTRVVLDQYMDWLEPRTLTTEFTWTARQIRRLGNHIDTAPPPIPARRISFAEWLQAVLTNVDVE</sequence>
<dbReference type="SUPFAM" id="SSF56672">
    <property type="entry name" value="DNA/RNA polymerases"/>
    <property type="match status" value="1"/>
</dbReference>
<keyword evidence="2" id="KW-0548">Nucleotidyltransferase</keyword>
<evidence type="ECO:0000259" key="5">
    <source>
        <dbReference type="PROSITE" id="PS50507"/>
    </source>
</evidence>
<dbReference type="InterPro" id="IPR001205">
    <property type="entry name" value="RNA-dir_pol_C"/>
</dbReference>
<evidence type="ECO:0000313" key="6">
    <source>
        <dbReference type="EMBL" id="UZA97539.1"/>
    </source>
</evidence>
<name>A0A9E7V862_9VIRU</name>
<keyword evidence="1" id="KW-0808">Transferase</keyword>
<feature type="domain" description="RdRp catalytic" evidence="5">
    <location>
        <begin position="318"/>
        <end position="446"/>
    </location>
</feature>
<protein>
    <submittedName>
        <fullName evidence="6">RNA-dependent RNA polymerase</fullName>
    </submittedName>
</protein>
<keyword evidence="6" id="KW-0696">RNA-directed RNA polymerase</keyword>
<gene>
    <name evidence="6" type="primary">RdRp</name>
</gene>
<evidence type="ECO:0000256" key="3">
    <source>
        <dbReference type="ARBA" id="ARBA00022953"/>
    </source>
</evidence>
<dbReference type="InterPro" id="IPR007094">
    <property type="entry name" value="RNA-dir_pol_PSvirus"/>
</dbReference>
<dbReference type="GO" id="GO:0003968">
    <property type="term" value="F:RNA-directed RNA polymerase activity"/>
    <property type="evidence" value="ECO:0007669"/>
    <property type="project" value="UniProtKB-KW"/>
</dbReference>
<dbReference type="PROSITE" id="PS50507">
    <property type="entry name" value="RDRP_SSRNA_POS"/>
    <property type="match status" value="1"/>
</dbReference>
<reference evidence="6" key="1">
    <citation type="submission" date="2021-10" db="EMBL/GenBank/DDBJ databases">
        <authorList>
            <person name="Liu C."/>
            <person name="Xu Z."/>
            <person name="Bian Y."/>
            <person name="Guo M."/>
        </authorList>
    </citation>
    <scope>NUCLEOTIDE SEQUENCE</scope>
    <source>
        <strain evidence="6">LED2-3</strain>
    </source>
</reference>
<evidence type="ECO:0000256" key="4">
    <source>
        <dbReference type="SAM" id="MobiDB-lite"/>
    </source>
</evidence>
<dbReference type="InterPro" id="IPR043502">
    <property type="entry name" value="DNA/RNA_pol_sf"/>
</dbReference>
<dbReference type="Pfam" id="PF00680">
    <property type="entry name" value="RdRP_1"/>
    <property type="match status" value="1"/>
</dbReference>
<organism evidence="6">
    <name type="scientific">Lentinula edodes bipartite virus 1</name>
    <dbReference type="NCBI Taxonomy" id="2491350"/>
    <lineage>
        <taxon>Viruses</taxon>
        <taxon>Riboviria</taxon>
        <taxon>dsRNA viruses</taxon>
    </lineage>
</organism>
<dbReference type="EMBL" id="OK636207">
    <property type="protein sequence ID" value="UZA97539.1"/>
    <property type="molecule type" value="Genomic_RNA"/>
</dbReference>
<feature type="region of interest" description="Disordered" evidence="4">
    <location>
        <begin position="35"/>
        <end position="62"/>
    </location>
</feature>
<evidence type="ECO:0000256" key="1">
    <source>
        <dbReference type="ARBA" id="ARBA00022679"/>
    </source>
</evidence>
<feature type="compositionally biased region" description="Polar residues" evidence="4">
    <location>
        <begin position="35"/>
        <end position="59"/>
    </location>
</feature>
<dbReference type="GO" id="GO:0006351">
    <property type="term" value="P:DNA-templated transcription"/>
    <property type="evidence" value="ECO:0007669"/>
    <property type="project" value="InterPro"/>
</dbReference>
<keyword evidence="3" id="KW-0693">Viral RNA replication</keyword>